<organism evidence="2 3">
    <name type="scientific">Lacipirellula parvula</name>
    <dbReference type="NCBI Taxonomy" id="2650471"/>
    <lineage>
        <taxon>Bacteria</taxon>
        <taxon>Pseudomonadati</taxon>
        <taxon>Planctomycetota</taxon>
        <taxon>Planctomycetia</taxon>
        <taxon>Pirellulales</taxon>
        <taxon>Lacipirellulaceae</taxon>
        <taxon>Lacipirellula</taxon>
    </lineage>
</organism>
<dbReference type="AlphaFoldDB" id="A0A5K7XCC8"/>
<dbReference type="Proteomes" id="UP000326837">
    <property type="component" value="Chromosome"/>
</dbReference>
<gene>
    <name evidence="2" type="ORF">PLANPX_1575</name>
</gene>
<proteinExistence type="predicted"/>
<dbReference type="RefSeq" id="WP_152098020.1">
    <property type="nucleotide sequence ID" value="NZ_AP021861.1"/>
</dbReference>
<dbReference type="EMBL" id="AP021861">
    <property type="protein sequence ID" value="BBO31963.1"/>
    <property type="molecule type" value="Genomic_DNA"/>
</dbReference>
<dbReference type="InterPro" id="IPR007421">
    <property type="entry name" value="Schlafen_AlbA_2_dom"/>
</dbReference>
<evidence type="ECO:0000259" key="1">
    <source>
        <dbReference type="Pfam" id="PF04326"/>
    </source>
</evidence>
<keyword evidence="3" id="KW-1185">Reference proteome</keyword>
<reference evidence="3" key="1">
    <citation type="submission" date="2019-10" db="EMBL/GenBank/DDBJ databases">
        <title>Lacipirellula parvula gen. nov., sp. nov., representing a lineage of planctomycetes widespread in freshwater anoxic habitats, and description of the family Lacipirellulaceae.</title>
        <authorList>
            <person name="Dedysh S.N."/>
            <person name="Kulichevskaya I.S."/>
            <person name="Beletsky A.V."/>
            <person name="Rakitin A.L."/>
            <person name="Mardanov A.V."/>
            <person name="Ivanova A.A."/>
            <person name="Saltykova V.X."/>
            <person name="Rijpstra W.I.C."/>
            <person name="Sinninghe Damste J.S."/>
            <person name="Ravin N.V."/>
        </authorList>
    </citation>
    <scope>NUCLEOTIDE SEQUENCE [LARGE SCALE GENOMIC DNA]</scope>
    <source>
        <strain evidence="3">PX69</strain>
    </source>
</reference>
<name>A0A5K7XCC8_9BACT</name>
<evidence type="ECO:0000313" key="3">
    <source>
        <dbReference type="Proteomes" id="UP000326837"/>
    </source>
</evidence>
<dbReference type="Gene3D" id="3.30.950.30">
    <property type="entry name" value="Schlafen, AAA domain"/>
    <property type="match status" value="1"/>
</dbReference>
<dbReference type="InterPro" id="IPR038461">
    <property type="entry name" value="Schlafen_AlbA_2_dom_sf"/>
</dbReference>
<sequence length="373" mass="41741">MSLWNKQLSLITYDDINAFCRAGIPEGAQLDYKLEIPQNVEKVVAALANTRGGIILFGVHADKTTNIPDGAEPGMASKPGISERLTQICRDRIYPPITPELSPVIAHPTDPSRVFVVARIHESIAAPHSITNATHIYIRTNDVGDRFELANLDRIAHLLKRRESPESKREQLLSRSIERFTSRFKTPGSPYFWFHICPEFPHESICELEACRYGVFDTFPARCPDGYMGIDKTKMGNVSDVLVASCGRVGDLFALRDYRSAMTDRRLGGMDLAVRLLRFVKSASQFYERGDVSHPGLLRLTVGAGGVTGLQMYCHKESSVGVGFPDGAYRSDHTCTIDEITDDESRFALVFDVSKEMFHSFDLGEPLPRQLWR</sequence>
<feature type="domain" description="Schlafen AlbA-2" evidence="1">
    <location>
        <begin position="26"/>
        <end position="142"/>
    </location>
</feature>
<evidence type="ECO:0000313" key="2">
    <source>
        <dbReference type="EMBL" id="BBO31963.1"/>
    </source>
</evidence>
<accession>A0A5K7XCC8</accession>
<protein>
    <recommendedName>
        <fullName evidence="1">Schlafen AlbA-2 domain-containing protein</fullName>
    </recommendedName>
</protein>
<dbReference type="KEGG" id="lpav:PLANPX_1575"/>
<dbReference type="Pfam" id="PF04326">
    <property type="entry name" value="SLFN_AlbA_2"/>
    <property type="match status" value="1"/>
</dbReference>